<protein>
    <submittedName>
        <fullName evidence="3">Uncharacterized protein</fullName>
    </submittedName>
</protein>
<evidence type="ECO:0000313" key="3">
    <source>
        <dbReference type="EMBL" id="KAE8251598.1"/>
    </source>
</evidence>
<feature type="compositionally biased region" description="Low complexity" evidence="2">
    <location>
        <begin position="1392"/>
        <end position="1422"/>
    </location>
</feature>
<feature type="region of interest" description="Disordered" evidence="2">
    <location>
        <begin position="1354"/>
        <end position="1505"/>
    </location>
</feature>
<feature type="compositionally biased region" description="Polar residues" evidence="2">
    <location>
        <begin position="995"/>
        <end position="1015"/>
    </location>
</feature>
<feature type="region of interest" description="Disordered" evidence="2">
    <location>
        <begin position="243"/>
        <end position="270"/>
    </location>
</feature>
<evidence type="ECO:0000313" key="4">
    <source>
        <dbReference type="Proteomes" id="UP000077521"/>
    </source>
</evidence>
<name>A0A177TIC6_9BASI</name>
<feature type="region of interest" description="Disordered" evidence="2">
    <location>
        <begin position="509"/>
        <end position="711"/>
    </location>
</feature>
<feature type="region of interest" description="Disordered" evidence="2">
    <location>
        <begin position="39"/>
        <end position="199"/>
    </location>
</feature>
<sequence length="1697" mass="178219">MVPPASTSAAPPASASAPGGHAPIASLASDAGTVSTIKEGVPAPRRIVGSGSNTELRAQIRRERKLKQMAQEQHDKQQHQQQLHHAHQPQQQQHQHQQQQQQQQQQLNGTAASSAMTTSNSAQSSNYHLHYSRPASALSTRPPSVNSAAGAAQGHPRRTASASSSGAPTHQTAVQGTSTGGVARAQQHHHQQQQQHLLQPSTALSGRTSSMGSHAPAPTGWTQEAIGTSYHPQQEHTAFSMVSQNSTHGHGNGRTSSQGHTQTHQIQEQMQHAWPKGFEPEVHSSVIDAIIANFQSKYTEAALKCKDWQAYAAKLKTQSRALGVENRLLRQLNERQQEQVQALRLKLDATSDERDRSDLERARLESRVEELEALLMSQEQLHLRAHSHDNEYGRGPSQQFEYDYGHLAPGNPSGAPSPVPSQAHLDIAQRPIRQGPARMQAARLLQEQRQHYAAQQMQHHSQNGRFVPGSLHQGHLSASRSGDADPSELYQTAIDAATAAFETGLDLSVPSAPQWDEEHEHEHDTENQPRFPGHLPLSTNTNGPQPGRVLRRSGNLPVPGGRAQGPRSASQRSGSRKDEQRGFVPTTDDDEDSMESSESESESESERQAMPHQRAESAMRQQQQHATDRPPTPTGYQQTGRESSGFRSFPSPEDVYDPANGGGGALANGQMTSPSPHPAVPMHMHSSPPFQYQLHSTVNRGAHARSNAHSHQASLIGTIAASQAAEAAHGRYAAQSSPQEAREYVERMRSHRPSGSRGMYRSSENDDPAPPSPILGIDGLGEDDEESGRASPVDILELDAERREEVGPSPLIGYHDVSPLAVEAEGVDFDIATGSPMGGGNQFGLGLRIGQGHAPSSGEMGMYQPLRLDSSAIPIVHSSLPPSDSLKTLVDGEAELQKVGRVPDSSSVGLSNRPSASLRSNGAQRYTVISPARTKGSNGGATQFSFSSIAPPAAATTQAPSSSQYAEHARRPSAPPVTSLGGSVASIPGKPQGNLARQRSSNSTDNDLARSSASVPTLPFSHGSNNPNSSSAGHSDVASQQQQQQRSHAAGLLAPNAQQQGRLRAHSTISEAATVKETRNGSRGQVETDEELTGPESQLPPRREGSNGGGSKGSGSVLEGGQGRPMSLNLPVTHREANVRLGSHGPAAGAQTTAGVTASNALHRPPSRSASRNSNLSIASYQVGGANVGAASNGINRTSAGQLSVHSIGGEQLARARNRSRASSHSVHDAIPVVVKDDVFSDAGHGLLSAGTANGGITPTGQLPSPLYGSSGASSGGYFPSAGASNSSQVSASTANAGGGHHSANVPQRTSGDPRQTAGSMSHTSTGSASASGATLGGASSLLHAYMHTSAGRSESKLSTAGSSQSLAASSVTSRSSGAEAGNQHGRGGSSSGPSYLGGSSGAASVAQSGGHTRVSTGMTSMSGGGRSNHMDEADSRREENKENDMPPALVRGSSASTLASTQHSMSPNIRKETHSTSSSPSTGGAHGTASARSSTSGGPGLHHPALTHIQEAELRLTGRVSSSGLAALSPSISRAGRGGVGAGAALHRLGEGGNLSFSRTPMNGGTGYHVRADDGDESGDGSRYEADGYGQSGAEDGEEEYDDGEADGVGPHRQLYARMRAALEPAHLAKFEKYVHRYDALDIPLEGPRGLINRVRKLLLRGEPDLPQRPDRLRLMRELLREFEALVRVEIPATAQ</sequence>
<feature type="compositionally biased region" description="Basic and acidic residues" evidence="2">
    <location>
        <begin position="604"/>
        <end position="617"/>
    </location>
</feature>
<feature type="compositionally biased region" description="Polar residues" evidence="2">
    <location>
        <begin position="453"/>
        <end position="464"/>
    </location>
</feature>
<dbReference type="EMBL" id="LWDF02000239">
    <property type="protein sequence ID" value="KAE8251598.1"/>
    <property type="molecule type" value="Genomic_DNA"/>
</dbReference>
<feature type="region of interest" description="Disordered" evidence="2">
    <location>
        <begin position="900"/>
        <end position="924"/>
    </location>
</feature>
<feature type="region of interest" description="Disordered" evidence="2">
    <location>
        <begin position="1"/>
        <end position="26"/>
    </location>
</feature>
<feature type="compositionally biased region" description="Low complexity" evidence="2">
    <location>
        <begin position="1358"/>
        <end position="1381"/>
    </location>
</feature>
<feature type="compositionally biased region" description="Polar residues" evidence="2">
    <location>
        <begin position="1056"/>
        <end position="1071"/>
    </location>
</feature>
<feature type="compositionally biased region" description="Gly residues" evidence="2">
    <location>
        <begin position="1106"/>
        <end position="1123"/>
    </location>
</feature>
<comment type="caution">
    <text evidence="3">The sequence shown here is derived from an EMBL/GenBank/DDBJ whole genome shotgun (WGS) entry which is preliminary data.</text>
</comment>
<feature type="compositionally biased region" description="Polar residues" evidence="2">
    <location>
        <begin position="137"/>
        <end position="147"/>
    </location>
</feature>
<feature type="compositionally biased region" description="Polar residues" evidence="2">
    <location>
        <begin position="634"/>
        <end position="646"/>
    </location>
</feature>
<reference evidence="3" key="2">
    <citation type="journal article" date="2019" name="IMA Fungus">
        <title>Genome sequencing and comparison of five Tilletia species to identify candidate genes for the detection of regulated species infecting wheat.</title>
        <authorList>
            <person name="Nguyen H.D.T."/>
            <person name="Sultana T."/>
            <person name="Kesanakurti P."/>
            <person name="Hambleton S."/>
        </authorList>
    </citation>
    <scope>NUCLEOTIDE SEQUENCE</scope>
    <source>
        <strain evidence="3">DAOMC 236416</strain>
    </source>
</reference>
<feature type="compositionally biased region" description="Low complexity" evidence="2">
    <location>
        <begin position="1476"/>
        <end position="1497"/>
    </location>
</feature>
<feature type="compositionally biased region" description="Low complexity" evidence="2">
    <location>
        <begin position="1317"/>
        <end position="1334"/>
    </location>
</feature>
<dbReference type="Proteomes" id="UP000077521">
    <property type="component" value="Unassembled WGS sequence"/>
</dbReference>
<feature type="compositionally biased region" description="Polar residues" evidence="2">
    <location>
        <begin position="1286"/>
        <end position="1296"/>
    </location>
</feature>
<feature type="compositionally biased region" description="Polar residues" evidence="2">
    <location>
        <begin position="160"/>
        <end position="177"/>
    </location>
</feature>
<feature type="compositionally biased region" description="Acidic residues" evidence="2">
    <location>
        <begin position="1596"/>
        <end position="1607"/>
    </location>
</feature>
<reference evidence="3" key="1">
    <citation type="submission" date="2016-04" db="EMBL/GenBank/DDBJ databases">
        <authorList>
            <person name="Nguyen H.D."/>
            <person name="Samba Siva P."/>
            <person name="Cullis J."/>
            <person name="Levesque C.A."/>
            <person name="Hambleton S."/>
        </authorList>
    </citation>
    <scope>NUCLEOTIDE SEQUENCE</scope>
    <source>
        <strain evidence="3">DAOMC 236416</strain>
    </source>
</reference>
<feature type="compositionally biased region" description="Basic and acidic residues" evidence="2">
    <location>
        <begin position="1429"/>
        <end position="1445"/>
    </location>
</feature>
<organism evidence="3 4">
    <name type="scientific">Tilletia indica</name>
    <dbReference type="NCBI Taxonomy" id="43049"/>
    <lineage>
        <taxon>Eukaryota</taxon>
        <taxon>Fungi</taxon>
        <taxon>Dikarya</taxon>
        <taxon>Basidiomycota</taxon>
        <taxon>Ustilaginomycotina</taxon>
        <taxon>Exobasidiomycetes</taxon>
        <taxon>Tilletiales</taxon>
        <taxon>Tilletiaceae</taxon>
        <taxon>Tilletia</taxon>
    </lineage>
</organism>
<evidence type="ECO:0000256" key="1">
    <source>
        <dbReference type="SAM" id="Coils"/>
    </source>
</evidence>
<feature type="region of interest" description="Disordered" evidence="2">
    <location>
        <begin position="204"/>
        <end position="223"/>
    </location>
</feature>
<feature type="coiled-coil region" evidence="1">
    <location>
        <begin position="326"/>
        <end position="381"/>
    </location>
</feature>
<feature type="compositionally biased region" description="Polar residues" evidence="2">
    <location>
        <begin position="688"/>
        <end position="699"/>
    </location>
</feature>
<feature type="region of interest" description="Disordered" evidence="2">
    <location>
        <begin position="453"/>
        <end position="486"/>
    </location>
</feature>
<keyword evidence="4" id="KW-1185">Reference proteome</keyword>
<feature type="region of interest" description="Disordered" evidence="2">
    <location>
        <begin position="729"/>
        <end position="790"/>
    </location>
</feature>
<feature type="compositionally biased region" description="Low complexity" evidence="2">
    <location>
        <begin position="952"/>
        <end position="966"/>
    </location>
</feature>
<feature type="compositionally biased region" description="Polar residues" evidence="2">
    <location>
        <begin position="904"/>
        <end position="924"/>
    </location>
</feature>
<keyword evidence="1" id="KW-0175">Coiled coil</keyword>
<feature type="compositionally biased region" description="Polar residues" evidence="2">
    <location>
        <begin position="1022"/>
        <end position="1039"/>
    </location>
</feature>
<evidence type="ECO:0000256" key="2">
    <source>
        <dbReference type="SAM" id="MobiDB-lite"/>
    </source>
</evidence>
<feature type="region of interest" description="Disordered" evidence="2">
    <location>
        <begin position="1283"/>
        <end position="1334"/>
    </location>
</feature>
<feature type="compositionally biased region" description="Acidic residues" evidence="2">
    <location>
        <begin position="587"/>
        <end position="603"/>
    </location>
</feature>
<proteinExistence type="predicted"/>
<feature type="compositionally biased region" description="Polar residues" evidence="2">
    <location>
        <begin position="1454"/>
        <end position="1468"/>
    </location>
</feature>
<feature type="region of interest" description="Disordered" evidence="2">
    <location>
        <begin position="1554"/>
        <end position="1607"/>
    </location>
</feature>
<feature type="compositionally biased region" description="Basic and acidic residues" evidence="2">
    <location>
        <begin position="516"/>
        <end position="527"/>
    </location>
</feature>
<feature type="compositionally biased region" description="Polar residues" evidence="2">
    <location>
        <begin position="1305"/>
        <end position="1314"/>
    </location>
</feature>
<feature type="compositionally biased region" description="Low complexity" evidence="2">
    <location>
        <begin position="88"/>
        <end position="126"/>
    </location>
</feature>
<accession>A0A177TIC6</accession>
<gene>
    <name evidence="3" type="ORF">A4X13_0g3924</name>
</gene>
<feature type="region of interest" description="Disordered" evidence="2">
    <location>
        <begin position="952"/>
        <end position="1129"/>
    </location>
</feature>